<keyword evidence="2" id="KW-1185">Reference proteome</keyword>
<name>A0AAN7RZI6_MYCAM</name>
<dbReference type="EMBL" id="JAUNZN010000004">
    <property type="protein sequence ID" value="KAK4822620.1"/>
    <property type="molecule type" value="Genomic_DNA"/>
</dbReference>
<reference evidence="1 2" key="1">
    <citation type="journal article" date="2023" name="J. Hered.">
        <title>Chromosome-level genome of the wood stork (Mycteria americana) provides insight into avian chromosome evolution.</title>
        <authorList>
            <person name="Flamio R. Jr."/>
            <person name="Ramstad K.M."/>
        </authorList>
    </citation>
    <scope>NUCLEOTIDE SEQUENCE [LARGE SCALE GENOMIC DNA]</scope>
    <source>
        <strain evidence="1">JAX WOST 10</strain>
    </source>
</reference>
<organism evidence="1 2">
    <name type="scientific">Mycteria americana</name>
    <name type="common">Wood stork</name>
    <dbReference type="NCBI Taxonomy" id="33587"/>
    <lineage>
        <taxon>Eukaryota</taxon>
        <taxon>Metazoa</taxon>
        <taxon>Chordata</taxon>
        <taxon>Craniata</taxon>
        <taxon>Vertebrata</taxon>
        <taxon>Euteleostomi</taxon>
        <taxon>Archelosauria</taxon>
        <taxon>Archosauria</taxon>
        <taxon>Dinosauria</taxon>
        <taxon>Saurischia</taxon>
        <taxon>Theropoda</taxon>
        <taxon>Coelurosauria</taxon>
        <taxon>Aves</taxon>
        <taxon>Neognathae</taxon>
        <taxon>Neoaves</taxon>
        <taxon>Aequornithes</taxon>
        <taxon>Ciconiiformes</taxon>
        <taxon>Ciconiidae</taxon>
        <taxon>Mycteria</taxon>
    </lineage>
</organism>
<dbReference type="AlphaFoldDB" id="A0AAN7RZI6"/>
<dbReference type="Proteomes" id="UP001333110">
    <property type="component" value="Unassembled WGS sequence"/>
</dbReference>
<comment type="caution">
    <text evidence="1">The sequence shown here is derived from an EMBL/GenBank/DDBJ whole genome shotgun (WGS) entry which is preliminary data.</text>
</comment>
<accession>A0AAN7RZI6</accession>
<gene>
    <name evidence="1" type="ORF">QYF61_017825</name>
</gene>
<sequence length="199" mass="21259">MLSLVGIYVREQREKGSGLAAHADRAGACHTIGGHELGQNLSGWKIGGLIQATVVPRADYGAVATSGLQVVNSARQDSNRLRWGTGSFLSLMSLAEGVSAQLVPLTSWEPCLSWMWDITEPFKSSQADEAVEHEEASMHLTRCCKGLAVNACAHAIFFCKLLHDLRQSGTEKGLPTSLGDSHGLKVGIISGRHLGKQLA</sequence>
<proteinExistence type="predicted"/>
<evidence type="ECO:0000313" key="2">
    <source>
        <dbReference type="Proteomes" id="UP001333110"/>
    </source>
</evidence>
<protein>
    <submittedName>
        <fullName evidence="1">Uncharacterized protein</fullName>
    </submittedName>
</protein>
<evidence type="ECO:0000313" key="1">
    <source>
        <dbReference type="EMBL" id="KAK4822620.1"/>
    </source>
</evidence>